<sequence length="83" mass="8864">MRNPLRAHEWLNLPTARYLARPLNLEVGNTAATSNPSVNATTGAWSMTLGQLGAQEALYSRATPTDFTGNIGNNAVARPISVL</sequence>
<dbReference type="EMBL" id="CP047898">
    <property type="protein sequence ID" value="QHK21880.1"/>
    <property type="molecule type" value="Genomic_DNA"/>
</dbReference>
<gene>
    <name evidence="1" type="ORF">GU243_21915</name>
</gene>
<keyword evidence="2" id="KW-1185">Reference proteome</keyword>
<accession>A0A6P1NU13</accession>
<dbReference type="AlphaFoldDB" id="A0A6P1NU13"/>
<protein>
    <submittedName>
        <fullName evidence="1">Uncharacterized protein</fullName>
    </submittedName>
</protein>
<evidence type="ECO:0000313" key="1">
    <source>
        <dbReference type="EMBL" id="QHK21880.1"/>
    </source>
</evidence>
<organism evidence="1 2">
    <name type="scientific">Pseudarthrobacter psychrotolerans</name>
    <dbReference type="NCBI Taxonomy" id="2697569"/>
    <lineage>
        <taxon>Bacteria</taxon>
        <taxon>Bacillati</taxon>
        <taxon>Actinomycetota</taxon>
        <taxon>Actinomycetes</taxon>
        <taxon>Micrococcales</taxon>
        <taxon>Micrococcaceae</taxon>
        <taxon>Pseudarthrobacter</taxon>
    </lineage>
</organism>
<dbReference type="Proteomes" id="UP000464186">
    <property type="component" value="Chromosome"/>
</dbReference>
<dbReference type="KEGG" id="psey:GU243_21915"/>
<evidence type="ECO:0000313" key="2">
    <source>
        <dbReference type="Proteomes" id="UP000464186"/>
    </source>
</evidence>
<name>A0A6P1NU13_9MICC</name>
<reference evidence="1 2" key="1">
    <citation type="submission" date="2020-01" db="EMBL/GenBank/DDBJ databases">
        <title>Pseudarthrobacter psychrotolerans sp. nov., isolated from antarctic soil.</title>
        <authorList>
            <person name="Shin Y."/>
            <person name="Park W."/>
        </authorList>
    </citation>
    <scope>NUCLEOTIDE SEQUENCE [LARGE SCALE GENOMIC DNA]</scope>
    <source>
        <strain evidence="1 2">YJ56</strain>
    </source>
</reference>
<proteinExistence type="predicted"/>